<organism evidence="2 3">
    <name type="scientific">Pseudaestuariivita atlantica</name>
    <dbReference type="NCBI Taxonomy" id="1317121"/>
    <lineage>
        <taxon>Bacteria</taxon>
        <taxon>Pseudomonadati</taxon>
        <taxon>Pseudomonadota</taxon>
        <taxon>Alphaproteobacteria</taxon>
        <taxon>Rhodobacterales</taxon>
        <taxon>Paracoccaceae</taxon>
        <taxon>Pseudaestuariivita</taxon>
    </lineage>
</organism>
<keyword evidence="3" id="KW-1185">Reference proteome</keyword>
<dbReference type="AlphaFoldDB" id="A0A0L1JTB0"/>
<protein>
    <submittedName>
        <fullName evidence="2">Uncharacterized protein</fullName>
    </submittedName>
</protein>
<accession>A0A0L1JTB0</accession>
<gene>
    <name evidence="2" type="ORF">ATO11_06350</name>
</gene>
<feature type="compositionally biased region" description="Low complexity" evidence="1">
    <location>
        <begin position="83"/>
        <end position="98"/>
    </location>
</feature>
<feature type="region of interest" description="Disordered" evidence="1">
    <location>
        <begin position="83"/>
        <end position="117"/>
    </location>
</feature>
<proteinExistence type="predicted"/>
<evidence type="ECO:0000313" key="3">
    <source>
        <dbReference type="Proteomes" id="UP000036938"/>
    </source>
</evidence>
<feature type="compositionally biased region" description="Pro residues" evidence="1">
    <location>
        <begin position="99"/>
        <end position="115"/>
    </location>
</feature>
<dbReference type="RefSeq" id="WP_050529972.1">
    <property type="nucleotide sequence ID" value="NZ_AQQZ01000002.1"/>
</dbReference>
<dbReference type="PROSITE" id="PS51257">
    <property type="entry name" value="PROKAR_LIPOPROTEIN"/>
    <property type="match status" value="1"/>
</dbReference>
<evidence type="ECO:0000256" key="1">
    <source>
        <dbReference type="SAM" id="MobiDB-lite"/>
    </source>
</evidence>
<dbReference type="Proteomes" id="UP000036938">
    <property type="component" value="Unassembled WGS sequence"/>
</dbReference>
<evidence type="ECO:0000313" key="2">
    <source>
        <dbReference type="EMBL" id="KNG94980.1"/>
    </source>
</evidence>
<comment type="caution">
    <text evidence="2">The sequence shown here is derived from an EMBL/GenBank/DDBJ whole genome shotgun (WGS) entry which is preliminary data.</text>
</comment>
<name>A0A0L1JTB0_9RHOB</name>
<reference evidence="2 3" key="1">
    <citation type="journal article" date="2015" name="Int. J. Syst. Evol. Microbiol.">
        <title>Aestuariivita atlantica sp. nov., isolated from deep sea sediment of the Atlantic Ocean.</title>
        <authorList>
            <person name="Li G."/>
            <person name="Lai Q."/>
            <person name="Du Y."/>
            <person name="Liu X."/>
            <person name="Sun F."/>
            <person name="Shao Z."/>
        </authorList>
    </citation>
    <scope>NUCLEOTIDE SEQUENCE [LARGE SCALE GENOMIC DNA]</scope>
    <source>
        <strain evidence="2 3">22II-S11-z3</strain>
    </source>
</reference>
<dbReference type="EMBL" id="AQQZ01000002">
    <property type="protein sequence ID" value="KNG94980.1"/>
    <property type="molecule type" value="Genomic_DNA"/>
</dbReference>
<sequence>MKPLVPVFACLALAGCLGNGTVTRDVELSKGAYEMLYGEGTFAAAQAAGKPAPAPAKKQTGGFKGNDAVELIVPASAPAAAPAPRVAAAPKTATVRAPAPRPAPAPRRAPAPAAAPAPVDTCGAGQFAGLVGGPASAVTAAALPSLSRIYGANETIDPRRTPARVNVVVSTDNPAEAIAGNGTVTRIFCG</sequence>